<dbReference type="GO" id="GO:0006897">
    <property type="term" value="P:endocytosis"/>
    <property type="evidence" value="ECO:0007669"/>
    <property type="project" value="TreeGrafter"/>
</dbReference>
<dbReference type="PANTHER" id="PTHR45827:SF1">
    <property type="entry name" value="SORTING NEXIN"/>
    <property type="match status" value="1"/>
</dbReference>
<dbReference type="PROSITE" id="PS50195">
    <property type="entry name" value="PX"/>
    <property type="match status" value="1"/>
</dbReference>
<dbReference type="PANTHER" id="PTHR45827">
    <property type="entry name" value="SORTING NEXIN"/>
    <property type="match status" value="1"/>
</dbReference>
<sequence length="503" mass="59300">MTTKGKFAVALFNYKPEERGELELNEGDVIQVLEEDDSGWWKGEADGRIGYFPSTYVEYVDDETILETQEIEVDNSQNQDTTSQSENDSNTPTHELDSEKNSPLTHHESSSISFDKLYDLETTIIKDGYLYDTSDEEFKITVEKPRKEGKFKGMKKYISYEIKHAQFCVKRRYKHFLWLRERLVDRFENIPIPPMPEKQVAGRFEEGFVEKRRKSLEGFLNRIAKHPILRRSRIFHHFLEAQDYRVWKMGKRAAEKENRATEFFYKSVSCSLPPPEDRQHEEVSDFKRALYSFEKNLKTVQVLHTEIGESNYHDIVTSLSKLSEAYKGIAENESLGLKWRKDCESCKILEESYTTIGNNLLELSKMWESKSENEIVILAREYKEYLRIMNVFLDTIKIRDQAYSSYISANIKFQKSMSEKDKENAESKDKVFLLKDKSDRMTNITLAEIELFHFNRLKDFKQNLRRYVDSQIEFSTKEIENWENVLKTVNSIPVFLGRDKNQN</sequence>
<name>A0A9Q0R8D9_ANAIG</name>
<feature type="compositionally biased region" description="Polar residues" evidence="7">
    <location>
        <begin position="74"/>
        <end position="93"/>
    </location>
</feature>
<evidence type="ECO:0000256" key="3">
    <source>
        <dbReference type="ARBA" id="ARBA00022443"/>
    </source>
</evidence>
<dbReference type="Pfam" id="PF00787">
    <property type="entry name" value="PX"/>
    <property type="match status" value="1"/>
</dbReference>
<dbReference type="InterPro" id="IPR036871">
    <property type="entry name" value="PX_dom_sf"/>
</dbReference>
<evidence type="ECO:0000256" key="1">
    <source>
        <dbReference type="ARBA" id="ARBA00004156"/>
    </source>
</evidence>
<evidence type="ECO:0000256" key="5">
    <source>
        <dbReference type="ARBA" id="ARBA00023329"/>
    </source>
</evidence>
<comment type="subcellular location">
    <subcellularLocation>
        <location evidence="1">Cytoplasmic vesicle membrane</location>
    </subcellularLocation>
</comment>
<evidence type="ECO:0000259" key="8">
    <source>
        <dbReference type="PROSITE" id="PS50002"/>
    </source>
</evidence>
<dbReference type="InterPro" id="IPR036028">
    <property type="entry name" value="SH3-like_dom_sf"/>
</dbReference>
<dbReference type="Pfam" id="PF10456">
    <property type="entry name" value="BAR_3_WASP_bdg"/>
    <property type="match status" value="1"/>
</dbReference>
<evidence type="ECO:0000313" key="11">
    <source>
        <dbReference type="Proteomes" id="UP001149090"/>
    </source>
</evidence>
<dbReference type="GO" id="GO:0030659">
    <property type="term" value="C:cytoplasmic vesicle membrane"/>
    <property type="evidence" value="ECO:0007669"/>
    <property type="project" value="UniProtKB-SubCell"/>
</dbReference>
<dbReference type="FunFam" id="2.30.30.40:FF:000072">
    <property type="entry name" value="Unconventional Myosin IB"/>
    <property type="match status" value="1"/>
</dbReference>
<evidence type="ECO:0000256" key="4">
    <source>
        <dbReference type="ARBA" id="ARBA00023136"/>
    </source>
</evidence>
<dbReference type="PROSITE" id="PS50002">
    <property type="entry name" value="SH3"/>
    <property type="match status" value="1"/>
</dbReference>
<protein>
    <submittedName>
        <fullName evidence="10">Sorting nexin</fullName>
    </submittedName>
</protein>
<dbReference type="AlphaFoldDB" id="A0A9Q0R8D9"/>
<gene>
    <name evidence="10" type="ORF">M0811_01974</name>
</gene>
<dbReference type="InterPro" id="IPR027267">
    <property type="entry name" value="AH/BAR_dom_sf"/>
</dbReference>
<keyword evidence="3 6" id="KW-0728">SH3 domain</keyword>
<dbReference type="FunFam" id="3.30.1520.10:FF:000004">
    <property type="entry name" value="Sorting nexin"/>
    <property type="match status" value="1"/>
</dbReference>
<proteinExistence type="inferred from homology"/>
<reference evidence="10" key="1">
    <citation type="submission" date="2022-10" db="EMBL/GenBank/DDBJ databases">
        <title>Novel sulphate-reducing endosymbionts in the free-living metamonad Anaeramoeba.</title>
        <authorList>
            <person name="Jerlstrom-Hultqvist J."/>
            <person name="Cepicka I."/>
            <person name="Gallot-Lavallee L."/>
            <person name="Salas-Leiva D."/>
            <person name="Curtis B.A."/>
            <person name="Zahonova K."/>
            <person name="Pipaliya S."/>
            <person name="Dacks J."/>
            <person name="Roger A.J."/>
        </authorList>
    </citation>
    <scope>NUCLEOTIDE SEQUENCE</scope>
    <source>
        <strain evidence="10">BMAN</strain>
    </source>
</reference>
<dbReference type="Gene3D" id="3.30.1520.10">
    <property type="entry name" value="Phox-like domain"/>
    <property type="match status" value="1"/>
</dbReference>
<feature type="region of interest" description="Disordered" evidence="7">
    <location>
        <begin position="71"/>
        <end position="108"/>
    </location>
</feature>
<dbReference type="OrthoDB" id="10254720at2759"/>
<dbReference type="PRINTS" id="PR00499">
    <property type="entry name" value="P67PHOX"/>
</dbReference>
<dbReference type="SMART" id="SM00326">
    <property type="entry name" value="SH3"/>
    <property type="match status" value="1"/>
</dbReference>
<dbReference type="Gene3D" id="2.30.30.40">
    <property type="entry name" value="SH3 Domains"/>
    <property type="match status" value="1"/>
</dbReference>
<dbReference type="SUPFAM" id="SSF50044">
    <property type="entry name" value="SH3-domain"/>
    <property type="match status" value="1"/>
</dbReference>
<dbReference type="Pfam" id="PF14604">
    <property type="entry name" value="SH3_9"/>
    <property type="match status" value="1"/>
</dbReference>
<feature type="compositionally biased region" description="Basic and acidic residues" evidence="7">
    <location>
        <begin position="94"/>
        <end position="108"/>
    </location>
</feature>
<keyword evidence="5" id="KW-0968">Cytoplasmic vesicle</keyword>
<evidence type="ECO:0000259" key="9">
    <source>
        <dbReference type="PROSITE" id="PS50195"/>
    </source>
</evidence>
<comment type="caution">
    <text evidence="10">The sequence shown here is derived from an EMBL/GenBank/DDBJ whole genome shotgun (WGS) entry which is preliminary data.</text>
</comment>
<evidence type="ECO:0000256" key="7">
    <source>
        <dbReference type="SAM" id="MobiDB-lite"/>
    </source>
</evidence>
<keyword evidence="11" id="KW-1185">Reference proteome</keyword>
<dbReference type="GO" id="GO:0016197">
    <property type="term" value="P:endosomal transport"/>
    <property type="evidence" value="ECO:0007669"/>
    <property type="project" value="TreeGrafter"/>
</dbReference>
<dbReference type="Proteomes" id="UP001149090">
    <property type="component" value="Unassembled WGS sequence"/>
</dbReference>
<dbReference type="InterPro" id="IPR001683">
    <property type="entry name" value="PX_dom"/>
</dbReference>
<accession>A0A9Q0R8D9</accession>
<comment type="similarity">
    <text evidence="2">Belongs to the sorting nexin family.</text>
</comment>
<feature type="domain" description="SH3" evidence="8">
    <location>
        <begin position="3"/>
        <end position="62"/>
    </location>
</feature>
<keyword evidence="4" id="KW-0472">Membrane</keyword>
<dbReference type="Gene3D" id="1.20.1270.60">
    <property type="entry name" value="Arfaptin homology (AH) domain/BAR domain"/>
    <property type="match status" value="1"/>
</dbReference>
<evidence type="ECO:0000256" key="6">
    <source>
        <dbReference type="PROSITE-ProRule" id="PRU00192"/>
    </source>
</evidence>
<dbReference type="GO" id="GO:0035091">
    <property type="term" value="F:phosphatidylinositol binding"/>
    <property type="evidence" value="ECO:0007669"/>
    <property type="project" value="InterPro"/>
</dbReference>
<dbReference type="GO" id="GO:0097320">
    <property type="term" value="P:plasma membrane tubulation"/>
    <property type="evidence" value="ECO:0007669"/>
    <property type="project" value="TreeGrafter"/>
</dbReference>
<feature type="domain" description="PX" evidence="9">
    <location>
        <begin position="136"/>
        <end position="245"/>
    </location>
</feature>
<evidence type="ECO:0000256" key="2">
    <source>
        <dbReference type="ARBA" id="ARBA00010883"/>
    </source>
</evidence>
<organism evidence="10 11">
    <name type="scientific">Anaeramoeba ignava</name>
    <name type="common">Anaerobic marine amoeba</name>
    <dbReference type="NCBI Taxonomy" id="1746090"/>
    <lineage>
        <taxon>Eukaryota</taxon>
        <taxon>Metamonada</taxon>
        <taxon>Anaeramoebidae</taxon>
        <taxon>Anaeramoeba</taxon>
    </lineage>
</organism>
<dbReference type="SMART" id="SM00312">
    <property type="entry name" value="PX"/>
    <property type="match status" value="1"/>
</dbReference>
<dbReference type="EMBL" id="JAPDFW010000092">
    <property type="protein sequence ID" value="KAJ5070992.1"/>
    <property type="molecule type" value="Genomic_DNA"/>
</dbReference>
<dbReference type="InterPro" id="IPR019497">
    <property type="entry name" value="Sorting_nexin_WASP-bd-dom"/>
</dbReference>
<dbReference type="OMA" id="FIMFVEH"/>
<dbReference type="InterPro" id="IPR001452">
    <property type="entry name" value="SH3_domain"/>
</dbReference>
<dbReference type="GO" id="GO:0005886">
    <property type="term" value="C:plasma membrane"/>
    <property type="evidence" value="ECO:0007669"/>
    <property type="project" value="TreeGrafter"/>
</dbReference>
<dbReference type="PRINTS" id="PR00452">
    <property type="entry name" value="SH3DOMAIN"/>
</dbReference>
<evidence type="ECO:0000313" key="10">
    <source>
        <dbReference type="EMBL" id="KAJ5070992.1"/>
    </source>
</evidence>
<dbReference type="SUPFAM" id="SSF64268">
    <property type="entry name" value="PX domain"/>
    <property type="match status" value="1"/>
</dbReference>